<protein>
    <submittedName>
        <fullName evidence="2">Uncharacterized protein</fullName>
    </submittedName>
</protein>
<reference evidence="2 3" key="1">
    <citation type="submission" date="2021-12" db="EMBL/GenBank/DDBJ databases">
        <title>Discovery of the Pendulisporaceae a myxobacterial family with distinct sporulation behavior and unique specialized metabolism.</title>
        <authorList>
            <person name="Garcia R."/>
            <person name="Popoff A."/>
            <person name="Bader C.D."/>
            <person name="Loehr J."/>
            <person name="Walesch S."/>
            <person name="Walt C."/>
            <person name="Boldt J."/>
            <person name="Bunk B."/>
            <person name="Haeckl F.J.F.P.J."/>
            <person name="Gunesch A.P."/>
            <person name="Birkelbach J."/>
            <person name="Nuebel U."/>
            <person name="Pietschmann T."/>
            <person name="Bach T."/>
            <person name="Mueller R."/>
        </authorList>
    </citation>
    <scope>NUCLEOTIDE SEQUENCE [LARGE SCALE GENOMIC DNA]</scope>
    <source>
        <strain evidence="2 3">MSr12523</strain>
    </source>
</reference>
<keyword evidence="3" id="KW-1185">Reference proteome</keyword>
<sequence>MTSLRLAGGEPVVVCGTHELMHRRASRTARSIEELRALLAERRKLTDRRAPNPDELAGALTHAFSPDRRASDDRRAGQD</sequence>
<evidence type="ECO:0000313" key="3">
    <source>
        <dbReference type="Proteomes" id="UP001379533"/>
    </source>
</evidence>
<evidence type="ECO:0000313" key="2">
    <source>
        <dbReference type="EMBL" id="WXA92633.1"/>
    </source>
</evidence>
<gene>
    <name evidence="2" type="ORF">LZC95_40075</name>
</gene>
<proteinExistence type="predicted"/>
<name>A0ABZ2K5K0_9BACT</name>
<accession>A0ABZ2K5K0</accession>
<evidence type="ECO:0000256" key="1">
    <source>
        <dbReference type="SAM" id="MobiDB-lite"/>
    </source>
</evidence>
<feature type="region of interest" description="Disordered" evidence="1">
    <location>
        <begin position="43"/>
        <end position="79"/>
    </location>
</feature>
<feature type="compositionally biased region" description="Basic and acidic residues" evidence="1">
    <location>
        <begin position="43"/>
        <end position="52"/>
    </location>
</feature>
<dbReference type="RefSeq" id="WP_394843237.1">
    <property type="nucleotide sequence ID" value="NZ_CP089982.1"/>
</dbReference>
<feature type="compositionally biased region" description="Basic and acidic residues" evidence="1">
    <location>
        <begin position="65"/>
        <end position="79"/>
    </location>
</feature>
<organism evidence="2 3">
    <name type="scientific">Pendulispora brunnea</name>
    <dbReference type="NCBI Taxonomy" id="2905690"/>
    <lineage>
        <taxon>Bacteria</taxon>
        <taxon>Pseudomonadati</taxon>
        <taxon>Myxococcota</taxon>
        <taxon>Myxococcia</taxon>
        <taxon>Myxococcales</taxon>
        <taxon>Sorangiineae</taxon>
        <taxon>Pendulisporaceae</taxon>
        <taxon>Pendulispora</taxon>
    </lineage>
</organism>
<dbReference type="Proteomes" id="UP001379533">
    <property type="component" value="Chromosome"/>
</dbReference>
<dbReference type="EMBL" id="CP089982">
    <property type="protein sequence ID" value="WXA92633.1"/>
    <property type="molecule type" value="Genomic_DNA"/>
</dbReference>